<evidence type="ECO:0000313" key="3">
    <source>
        <dbReference type="RefSeq" id="XP_072590458.1"/>
    </source>
</evidence>
<evidence type="ECO:0000313" key="2">
    <source>
        <dbReference type="Proteomes" id="UP001652641"/>
    </source>
</evidence>
<dbReference type="Proteomes" id="UP001652641">
    <property type="component" value="Chromosome 13"/>
</dbReference>
<dbReference type="Pfam" id="PF00106">
    <property type="entry name" value="adh_short"/>
    <property type="match status" value="1"/>
</dbReference>
<sequence length="283" mass="30646">MALLGRVFLVRGRGPRRFFSFGTQLLYQNNEAFQSKFFPPLQKAMLPPSSFQGKVAFITGGGTGLGKGMTALLSSLGAQCVIASRNIDVLKDTAEQISSQTGNKVHAIQCDVRNPEMVQKTVSELIKVAGHPAIVINNAAGNFISPTERLSANAWKTITDIVLNGTAYVTLEIGKQLIKAQKGAAFLAITTIYAESGSGFVVPSASAKAGVEAMNKVPLAVLTQLEHLRKIWSTEFRVVGWELWKNLRTLPLSFVVIMLLGSMGQSLDLTVERKYLFQGNSTV</sequence>
<reference evidence="3" key="1">
    <citation type="submission" date="2025-08" db="UniProtKB">
        <authorList>
            <consortium name="RefSeq"/>
        </authorList>
    </citation>
    <scope>IDENTIFICATION</scope>
    <source>
        <tissue evidence="3">Cell line</tissue>
    </source>
</reference>
<protein>
    <submittedName>
        <fullName evidence="3">2,4-dienoyl-CoA reductase [(3E)-enoyl-CoA-producing], mitochondrial isoform X4</fullName>
    </submittedName>
</protein>
<dbReference type="Gene3D" id="3.40.50.720">
    <property type="entry name" value="NAD(P)-binding Rossmann-like Domain"/>
    <property type="match status" value="1"/>
</dbReference>
<gene>
    <name evidence="3" type="primary">DECR1</name>
</gene>
<organism evidence="2 3">
    <name type="scientific">Vulpes vulpes</name>
    <name type="common">Red fox</name>
    <dbReference type="NCBI Taxonomy" id="9627"/>
    <lineage>
        <taxon>Eukaryota</taxon>
        <taxon>Metazoa</taxon>
        <taxon>Chordata</taxon>
        <taxon>Craniata</taxon>
        <taxon>Vertebrata</taxon>
        <taxon>Euteleostomi</taxon>
        <taxon>Mammalia</taxon>
        <taxon>Eutheria</taxon>
        <taxon>Laurasiatheria</taxon>
        <taxon>Carnivora</taxon>
        <taxon>Caniformia</taxon>
        <taxon>Canidae</taxon>
        <taxon>Vulpes</taxon>
    </lineage>
</organism>
<dbReference type="InterPro" id="IPR036291">
    <property type="entry name" value="NAD(P)-bd_dom_sf"/>
</dbReference>
<dbReference type="PANTHER" id="PTHR43658">
    <property type="entry name" value="SHORT-CHAIN DEHYDROGENASE/REDUCTASE"/>
    <property type="match status" value="1"/>
</dbReference>
<keyword evidence="1" id="KW-0560">Oxidoreductase</keyword>
<name>A0ABM4YJJ2_VULVU</name>
<dbReference type="SUPFAM" id="SSF51735">
    <property type="entry name" value="NAD(P)-binding Rossmann-fold domains"/>
    <property type="match status" value="1"/>
</dbReference>
<keyword evidence="2" id="KW-1185">Reference proteome</keyword>
<dbReference type="PRINTS" id="PR00081">
    <property type="entry name" value="GDHRDH"/>
</dbReference>
<dbReference type="RefSeq" id="XP_072590458.1">
    <property type="nucleotide sequence ID" value="XM_072734357.1"/>
</dbReference>
<dbReference type="GeneID" id="112930908"/>
<dbReference type="InterPro" id="IPR002347">
    <property type="entry name" value="SDR_fam"/>
</dbReference>
<proteinExistence type="predicted"/>
<accession>A0ABM4YJJ2</accession>
<evidence type="ECO:0000256" key="1">
    <source>
        <dbReference type="ARBA" id="ARBA00023002"/>
    </source>
</evidence>
<dbReference type="PANTHER" id="PTHR43658:SF14">
    <property type="entry name" value="2,4-DIENOYL-COA REDUCTASE [(3E)-ENOYL-COA-PRODUCING], MITOCHONDRIAL"/>
    <property type="match status" value="1"/>
</dbReference>